<dbReference type="RefSeq" id="WP_254575889.1">
    <property type="nucleotide sequence ID" value="NZ_CP100595.1"/>
</dbReference>
<proteinExistence type="predicted"/>
<name>A0ABY5E4Q3_9BACT</name>
<keyword evidence="2" id="KW-1185">Reference proteome</keyword>
<protein>
    <submittedName>
        <fullName evidence="1">PD-(D/E)XK nuclease family protein</fullName>
    </submittedName>
</protein>
<sequence>MFLSEQEKQKQRGLNDYNIVNLVRKENAEVGMHSNVIYSLIDPNGLHDMSTLNQTNVEPILKQSIILTL</sequence>
<accession>A0ABY5E4Q3</accession>
<evidence type="ECO:0000313" key="1">
    <source>
        <dbReference type="EMBL" id="UTJ05708.1"/>
    </source>
</evidence>
<organism evidence="1 2">
    <name type="scientific">Arcobacter roscoffensis</name>
    <dbReference type="NCBI Taxonomy" id="2961520"/>
    <lineage>
        <taxon>Bacteria</taxon>
        <taxon>Pseudomonadati</taxon>
        <taxon>Campylobacterota</taxon>
        <taxon>Epsilonproteobacteria</taxon>
        <taxon>Campylobacterales</taxon>
        <taxon>Arcobacteraceae</taxon>
        <taxon>Arcobacter</taxon>
    </lineage>
</organism>
<evidence type="ECO:0000313" key="2">
    <source>
        <dbReference type="Proteomes" id="UP001060012"/>
    </source>
</evidence>
<dbReference type="EMBL" id="CP100595">
    <property type="protein sequence ID" value="UTJ05708.1"/>
    <property type="molecule type" value="Genomic_DNA"/>
</dbReference>
<dbReference type="Proteomes" id="UP001060012">
    <property type="component" value="Chromosome"/>
</dbReference>
<gene>
    <name evidence="1" type="ORF">NJU99_10595</name>
</gene>
<reference evidence="1" key="1">
    <citation type="submission" date="2022-07" db="EMBL/GenBank/DDBJ databases">
        <title>Arcobacter roscoffensis sp. nov., a marine bacterium isolated from coastal seawater collected from Roscoff, France.</title>
        <authorList>
            <person name="Pascual J."/>
            <person name="Lepeaux C."/>
            <person name="Methner A."/>
            <person name="Overmann J."/>
        </authorList>
    </citation>
    <scope>NUCLEOTIDE SEQUENCE</scope>
    <source>
        <strain evidence="1">ARW1-2F2</strain>
    </source>
</reference>